<dbReference type="eggNOG" id="ENOG5032M9W">
    <property type="taxonomic scope" value="Bacteria"/>
</dbReference>
<name>E7RDC6_9BACL</name>
<reference evidence="1 2" key="1">
    <citation type="journal article" date="2011" name="J. Bacteriol.">
        <title>The Draft Genome of Planococcus donghaensis MPA1U2 Reveals Nonsporulation Pathways Controlled by a Conserved Spo0A Regulon.</title>
        <authorList>
            <person name="Pearson M.D."/>
            <person name="Noller H.F."/>
        </authorList>
    </citation>
    <scope>NUCLEOTIDE SEQUENCE [LARGE SCALE GENOMIC DNA]</scope>
    <source>
        <strain evidence="1 2">MPA1U2</strain>
    </source>
</reference>
<proteinExistence type="predicted"/>
<dbReference type="EMBL" id="AEPB01000008">
    <property type="protein sequence ID" value="EGA90930.1"/>
    <property type="molecule type" value="Genomic_DNA"/>
</dbReference>
<dbReference type="AlphaFoldDB" id="E7RDC6"/>
<organism evidence="1 2">
    <name type="scientific">Planococcus donghaensis MPA1U2</name>
    <dbReference type="NCBI Taxonomy" id="933115"/>
    <lineage>
        <taxon>Bacteria</taxon>
        <taxon>Bacillati</taxon>
        <taxon>Bacillota</taxon>
        <taxon>Bacilli</taxon>
        <taxon>Bacillales</taxon>
        <taxon>Caryophanaceae</taxon>
        <taxon>Planococcus</taxon>
    </lineage>
</organism>
<dbReference type="Proteomes" id="UP000003052">
    <property type="component" value="Unassembled WGS sequence"/>
</dbReference>
<dbReference type="OrthoDB" id="1495261at2"/>
<dbReference type="InterPro" id="IPR056510">
    <property type="entry name" value="WapI"/>
</dbReference>
<evidence type="ECO:0000313" key="1">
    <source>
        <dbReference type="EMBL" id="EGA90930.1"/>
    </source>
</evidence>
<dbReference type="Pfam" id="PF24716">
    <property type="entry name" value="WapI"/>
    <property type="match status" value="1"/>
</dbReference>
<sequence length="168" mass="19186">MKKLDILGSETKIEIKILERLYPESIGSWEGDWVKADIKVEIPGYSADFFADMRAEEFKDFRDQLNTMNQKLEGTASLISTENAIEAKAVMDSLGGIYWEVSTRYPISTGAVLTFEFGSDQSYLNQLVKELDEVLAEFPVLERQNDLKSHVTDFFRKMRSSKRKKGAL</sequence>
<evidence type="ECO:0000313" key="2">
    <source>
        <dbReference type="Proteomes" id="UP000003052"/>
    </source>
</evidence>
<accession>E7RDC6</accession>
<protein>
    <submittedName>
        <fullName evidence="1">Uncharacterized protein</fullName>
    </submittedName>
</protein>
<dbReference type="RefSeq" id="WP_008428518.1">
    <property type="nucleotide sequence ID" value="NZ_AEPB01000008.1"/>
</dbReference>
<gene>
    <name evidence="1" type="ORF">GPDM_02270</name>
</gene>
<comment type="caution">
    <text evidence="1">The sequence shown here is derived from an EMBL/GenBank/DDBJ whole genome shotgun (WGS) entry which is preliminary data.</text>
</comment>